<evidence type="ECO:0000256" key="4">
    <source>
        <dbReference type="ARBA" id="ARBA00022781"/>
    </source>
</evidence>
<dbReference type="GO" id="GO:0046933">
    <property type="term" value="F:proton-transporting ATP synthase activity, rotational mechanism"/>
    <property type="evidence" value="ECO:0007669"/>
    <property type="project" value="UniProtKB-UniRule"/>
</dbReference>
<evidence type="ECO:0000256" key="5">
    <source>
        <dbReference type="ARBA" id="ARBA00022989"/>
    </source>
</evidence>
<dbReference type="HAMAP" id="MF_01398">
    <property type="entry name" value="ATP_synth_b_bprime"/>
    <property type="match status" value="1"/>
</dbReference>
<dbReference type="CDD" id="cd06503">
    <property type="entry name" value="ATP-synt_Fo_b"/>
    <property type="match status" value="1"/>
</dbReference>
<dbReference type="EMBL" id="DXHV01000077">
    <property type="protein sequence ID" value="HIW01331.1"/>
    <property type="molecule type" value="Genomic_DNA"/>
</dbReference>
<evidence type="ECO:0000256" key="8">
    <source>
        <dbReference type="ARBA" id="ARBA00023310"/>
    </source>
</evidence>
<evidence type="ECO:0000256" key="7">
    <source>
        <dbReference type="ARBA" id="ARBA00023136"/>
    </source>
</evidence>
<keyword evidence="14" id="KW-0175">Coiled coil</keyword>
<evidence type="ECO:0000313" key="16">
    <source>
        <dbReference type="EMBL" id="HIW01331.1"/>
    </source>
</evidence>
<keyword evidence="15" id="KW-0732">Signal</keyword>
<dbReference type="PANTHER" id="PTHR34264:SF3">
    <property type="entry name" value="ATP SYNTHASE SUBUNIT B, CHLOROPLASTIC"/>
    <property type="match status" value="1"/>
</dbReference>
<evidence type="ECO:0000256" key="6">
    <source>
        <dbReference type="ARBA" id="ARBA00023065"/>
    </source>
</evidence>
<reference evidence="16" key="2">
    <citation type="submission" date="2021-04" db="EMBL/GenBank/DDBJ databases">
        <authorList>
            <person name="Gilroy R."/>
        </authorList>
    </citation>
    <scope>NUCLEOTIDE SEQUENCE</scope>
    <source>
        <strain evidence="16">ChiHecec2B26-446</strain>
    </source>
</reference>
<sequence>MAAVCAAGLLFAAPAMASEGGHELPWGDFAWRIVNLVIFVAILWHFAGKLCVNFFRGRKQSIKDGIDDLTAKREQAQARLAEIEKRIANLEAERAAILEESKAQAEALKNDIIAQAQEQAKQIVAMAHVTAESEGQSIVQQMRATIADELIDATRDKLLKTLNKSKHEKLIDNSLKKVVLQ</sequence>
<keyword evidence="4 12" id="KW-0375">Hydrogen ion transport</keyword>
<comment type="subunit">
    <text evidence="12">F-type ATPases have 2 components, F(1) - the catalytic core - and F(0) - the membrane proton channel. F(1) has five subunits: alpha(3), beta(3), gamma(1), delta(1), epsilon(1). F(0) has three main subunits: a(1), b(2) and c(10-14). The alpha and beta chains form an alternating ring which encloses part of the gamma chain. F(1) is attached to F(0) by a central stalk formed by the gamma and epsilon chains, while a peripheral stalk is formed by the delta and b chains.</text>
</comment>
<evidence type="ECO:0000256" key="1">
    <source>
        <dbReference type="ARBA" id="ARBA00022448"/>
    </source>
</evidence>
<evidence type="ECO:0000313" key="17">
    <source>
        <dbReference type="Proteomes" id="UP000886752"/>
    </source>
</evidence>
<evidence type="ECO:0000256" key="11">
    <source>
        <dbReference type="ARBA" id="ARBA00037847"/>
    </source>
</evidence>
<proteinExistence type="inferred from homology"/>
<reference evidence="16" key="1">
    <citation type="journal article" date="2021" name="PeerJ">
        <title>Extensive microbial diversity within the chicken gut microbiome revealed by metagenomics and culture.</title>
        <authorList>
            <person name="Gilroy R."/>
            <person name="Ravi A."/>
            <person name="Getino M."/>
            <person name="Pursley I."/>
            <person name="Horton D.L."/>
            <person name="Alikhan N.F."/>
            <person name="Baker D."/>
            <person name="Gharbi K."/>
            <person name="Hall N."/>
            <person name="Watson M."/>
            <person name="Adriaenssens E.M."/>
            <person name="Foster-Nyarko E."/>
            <person name="Jarju S."/>
            <person name="Secka A."/>
            <person name="Antonio M."/>
            <person name="Oren A."/>
            <person name="Chaudhuri R.R."/>
            <person name="La Ragione R."/>
            <person name="Hildebrand F."/>
            <person name="Pallen M.J."/>
        </authorList>
    </citation>
    <scope>NUCLEOTIDE SEQUENCE</scope>
    <source>
        <strain evidence="16">ChiHecec2B26-446</strain>
    </source>
</reference>
<keyword evidence="7 12" id="KW-0472">Membrane</keyword>
<dbReference type="PANTHER" id="PTHR34264">
    <property type="entry name" value="ATP SYNTHASE SUBUNIT B, CHLOROPLASTIC"/>
    <property type="match status" value="1"/>
</dbReference>
<dbReference type="GO" id="GO:0012505">
    <property type="term" value="C:endomembrane system"/>
    <property type="evidence" value="ECO:0007669"/>
    <property type="project" value="UniProtKB-SubCell"/>
</dbReference>
<dbReference type="InterPro" id="IPR002146">
    <property type="entry name" value="ATP_synth_b/b'su_bac/chlpt"/>
</dbReference>
<keyword evidence="12" id="KW-1003">Cell membrane</keyword>
<comment type="similarity">
    <text evidence="12 13">Belongs to the ATPase B chain family.</text>
</comment>
<evidence type="ECO:0000256" key="9">
    <source>
        <dbReference type="ARBA" id="ARBA00025198"/>
    </source>
</evidence>
<feature type="coiled-coil region" evidence="14">
    <location>
        <begin position="59"/>
        <end position="118"/>
    </location>
</feature>
<feature type="transmembrane region" description="Helical" evidence="12">
    <location>
        <begin position="33"/>
        <end position="55"/>
    </location>
</feature>
<dbReference type="AlphaFoldDB" id="A0A9D1PYD3"/>
<gene>
    <name evidence="12" type="primary">atpF</name>
    <name evidence="16" type="ORF">H9894_09135</name>
</gene>
<organism evidence="16 17">
    <name type="scientific">Candidatus Desulfovibrio intestinipullorum</name>
    <dbReference type="NCBI Taxonomy" id="2838536"/>
    <lineage>
        <taxon>Bacteria</taxon>
        <taxon>Pseudomonadati</taxon>
        <taxon>Thermodesulfobacteriota</taxon>
        <taxon>Desulfovibrionia</taxon>
        <taxon>Desulfovibrionales</taxon>
        <taxon>Desulfovibrionaceae</taxon>
        <taxon>Desulfovibrio</taxon>
    </lineage>
</organism>
<evidence type="ECO:0000256" key="14">
    <source>
        <dbReference type="SAM" id="Coils"/>
    </source>
</evidence>
<keyword evidence="3 12" id="KW-0812">Transmembrane</keyword>
<dbReference type="GO" id="GO:0005886">
    <property type="term" value="C:plasma membrane"/>
    <property type="evidence" value="ECO:0007669"/>
    <property type="project" value="UniProtKB-SubCell"/>
</dbReference>
<comment type="function">
    <text evidence="9 12">F(1)F(0) ATP synthase produces ATP from ADP in the presence of a proton or sodium gradient. F-type ATPases consist of two structural domains, F(1) containing the extramembraneous catalytic core and F(0) containing the membrane proton channel, linked together by a central stalk and a peripheral stalk. During catalysis, ATP synthesis in the catalytic domain of F(1) is coupled via a rotary mechanism of the central stalk subunits to proton translocation.</text>
</comment>
<keyword evidence="6 12" id="KW-0406">Ion transport</keyword>
<feature type="signal peptide" evidence="15">
    <location>
        <begin position="1"/>
        <end position="17"/>
    </location>
</feature>
<keyword evidence="5 12" id="KW-1133">Transmembrane helix</keyword>
<evidence type="ECO:0000256" key="3">
    <source>
        <dbReference type="ARBA" id="ARBA00022692"/>
    </source>
</evidence>
<comment type="caution">
    <text evidence="16">The sequence shown here is derived from an EMBL/GenBank/DDBJ whole genome shotgun (WGS) entry which is preliminary data.</text>
</comment>
<evidence type="ECO:0000256" key="2">
    <source>
        <dbReference type="ARBA" id="ARBA00022547"/>
    </source>
</evidence>
<protein>
    <recommendedName>
        <fullName evidence="12">ATP synthase subunit b</fullName>
    </recommendedName>
    <alternativeName>
        <fullName evidence="12">ATP synthase F(0) sector subunit b</fullName>
    </alternativeName>
    <alternativeName>
        <fullName evidence="12">ATPase subunit I</fullName>
    </alternativeName>
    <alternativeName>
        <fullName evidence="12">F-type ATPase subunit b</fullName>
        <shortName evidence="12">F-ATPase subunit b</shortName>
    </alternativeName>
</protein>
<keyword evidence="2 12" id="KW-0138">CF(0)</keyword>
<dbReference type="GO" id="GO:0045259">
    <property type="term" value="C:proton-transporting ATP synthase complex"/>
    <property type="evidence" value="ECO:0007669"/>
    <property type="project" value="UniProtKB-KW"/>
</dbReference>
<dbReference type="Proteomes" id="UP000886752">
    <property type="component" value="Unassembled WGS sequence"/>
</dbReference>
<comment type="subcellular location">
    <subcellularLocation>
        <location evidence="12">Cell membrane</location>
        <topology evidence="12">Single-pass membrane protein</topology>
    </subcellularLocation>
    <subcellularLocation>
        <location evidence="11">Endomembrane system</location>
        <topology evidence="11">Single-pass membrane protein</topology>
    </subcellularLocation>
</comment>
<dbReference type="Pfam" id="PF00430">
    <property type="entry name" value="ATP-synt_B"/>
    <property type="match status" value="1"/>
</dbReference>
<evidence type="ECO:0000256" key="12">
    <source>
        <dbReference type="HAMAP-Rule" id="MF_01398"/>
    </source>
</evidence>
<feature type="chain" id="PRO_5039324294" description="ATP synthase subunit b" evidence="15">
    <location>
        <begin position="18"/>
        <end position="181"/>
    </location>
</feature>
<evidence type="ECO:0000256" key="10">
    <source>
        <dbReference type="ARBA" id="ARBA00025614"/>
    </source>
</evidence>
<keyword evidence="1 12" id="KW-0813">Transport</keyword>
<name>A0A9D1PYD3_9BACT</name>
<evidence type="ECO:0000256" key="13">
    <source>
        <dbReference type="RuleBase" id="RU003848"/>
    </source>
</evidence>
<evidence type="ECO:0000256" key="15">
    <source>
        <dbReference type="SAM" id="SignalP"/>
    </source>
</evidence>
<keyword evidence="8 12" id="KW-0066">ATP synthesis</keyword>
<comment type="function">
    <text evidence="10">Component of the F(0) channel, it forms part of the peripheral stalk, linking F(1) to F(0). The b'-subunit is a diverged and duplicated form of b found in plants and photosynthetic bacteria.</text>
</comment>
<accession>A0A9D1PYD3</accession>